<dbReference type="Proteomes" id="UP000317646">
    <property type="component" value="Unassembled WGS sequence"/>
</dbReference>
<comment type="caution">
    <text evidence="2">The sequence shown here is derived from an EMBL/GenBank/DDBJ whole genome shotgun (WGS) entry which is preliminary data.</text>
</comment>
<evidence type="ECO:0000256" key="1">
    <source>
        <dbReference type="SAM" id="SignalP"/>
    </source>
</evidence>
<feature type="chain" id="PRO_5021375861" description="Lipoprotein SmpA/OmlA domain-containing protein" evidence="1">
    <location>
        <begin position="28"/>
        <end position="142"/>
    </location>
</feature>
<keyword evidence="1" id="KW-0732">Signal</keyword>
<dbReference type="AlphaFoldDB" id="A0A502GWW8"/>
<evidence type="ECO:0008006" key="4">
    <source>
        <dbReference type="Google" id="ProtNLM"/>
    </source>
</evidence>
<feature type="signal peptide" evidence="1">
    <location>
        <begin position="1"/>
        <end position="27"/>
    </location>
</feature>
<organism evidence="2 3">
    <name type="scientific">Hymenobacter nivis</name>
    <dbReference type="NCBI Taxonomy" id="1850093"/>
    <lineage>
        <taxon>Bacteria</taxon>
        <taxon>Pseudomonadati</taxon>
        <taxon>Bacteroidota</taxon>
        <taxon>Cytophagia</taxon>
        <taxon>Cytophagales</taxon>
        <taxon>Hymenobacteraceae</taxon>
        <taxon>Hymenobacter</taxon>
    </lineage>
</organism>
<proteinExistence type="predicted"/>
<dbReference type="RefSeq" id="WP_140466518.1">
    <property type="nucleotide sequence ID" value="NZ_RCYZ01000004.1"/>
</dbReference>
<protein>
    <recommendedName>
        <fullName evidence="4">Lipoprotein SmpA/OmlA domain-containing protein</fullName>
    </recommendedName>
</protein>
<dbReference type="PROSITE" id="PS51257">
    <property type="entry name" value="PROKAR_LIPOPROTEIN"/>
    <property type="match status" value="1"/>
</dbReference>
<accession>A0A502GWW8</accession>
<evidence type="ECO:0000313" key="2">
    <source>
        <dbReference type="EMBL" id="TPG65868.1"/>
    </source>
</evidence>
<reference evidence="2 3" key="1">
    <citation type="journal article" date="2019" name="Environ. Microbiol.">
        <title>Species interactions and distinct microbial communities in high Arctic permafrost affected cryosols are associated with the CH4 and CO2 gas fluxes.</title>
        <authorList>
            <person name="Altshuler I."/>
            <person name="Hamel J."/>
            <person name="Turney S."/>
            <person name="Magnuson E."/>
            <person name="Levesque R."/>
            <person name="Greer C."/>
            <person name="Whyte L.G."/>
        </authorList>
    </citation>
    <scope>NUCLEOTIDE SEQUENCE [LARGE SCALE GENOMIC DNA]</scope>
    <source>
        <strain evidence="2 3">S9.2P</strain>
    </source>
</reference>
<gene>
    <name evidence="2" type="ORF">EAH73_10770</name>
</gene>
<dbReference type="OrthoDB" id="981332at2"/>
<sequence length="142" mass="15277">MRPSPPVSVFCRLARRVGPLAAGLALAGCGHALPPLPGFAPAAWRADSYGCQGNRLAQLPTLLKAREKLYLTRADDINALLGQPDEEELREGTEKVYIYYLVPGPQCEPGHHRSAAPCLRLHFGPLGTVTEILVDPTAKVGQ</sequence>
<dbReference type="EMBL" id="RCYZ01000004">
    <property type="protein sequence ID" value="TPG65868.1"/>
    <property type="molecule type" value="Genomic_DNA"/>
</dbReference>
<evidence type="ECO:0000313" key="3">
    <source>
        <dbReference type="Proteomes" id="UP000317646"/>
    </source>
</evidence>
<name>A0A502GWW8_9BACT</name>
<keyword evidence="3" id="KW-1185">Reference proteome</keyword>